<name>A0A843VEF4_COLES</name>
<organism evidence="1 2">
    <name type="scientific">Colocasia esculenta</name>
    <name type="common">Wild taro</name>
    <name type="synonym">Arum esculentum</name>
    <dbReference type="NCBI Taxonomy" id="4460"/>
    <lineage>
        <taxon>Eukaryota</taxon>
        <taxon>Viridiplantae</taxon>
        <taxon>Streptophyta</taxon>
        <taxon>Embryophyta</taxon>
        <taxon>Tracheophyta</taxon>
        <taxon>Spermatophyta</taxon>
        <taxon>Magnoliopsida</taxon>
        <taxon>Liliopsida</taxon>
        <taxon>Araceae</taxon>
        <taxon>Aroideae</taxon>
        <taxon>Colocasieae</taxon>
        <taxon>Colocasia</taxon>
    </lineage>
</organism>
<comment type="caution">
    <text evidence="1">The sequence shown here is derived from an EMBL/GenBank/DDBJ whole genome shotgun (WGS) entry which is preliminary data.</text>
</comment>
<dbReference type="EMBL" id="NMUH01001988">
    <property type="protein sequence ID" value="MQL97002.1"/>
    <property type="molecule type" value="Genomic_DNA"/>
</dbReference>
<evidence type="ECO:0000313" key="2">
    <source>
        <dbReference type="Proteomes" id="UP000652761"/>
    </source>
</evidence>
<dbReference type="Proteomes" id="UP000652761">
    <property type="component" value="Unassembled WGS sequence"/>
</dbReference>
<evidence type="ECO:0000313" key="1">
    <source>
        <dbReference type="EMBL" id="MQL97002.1"/>
    </source>
</evidence>
<gene>
    <name evidence="1" type="ORF">Taro_029687</name>
</gene>
<sequence length="176" mass="18683">MGIVEVFSSSNSLSNHQQVVVEEHRSSKVVVLVGLHSCLSCSCGAAAGPSVCGCEPESYPTEPVTCEAHPYSQQVKARRRFHYRLPVQSRVAAVLGRHLQQCSFLFSVVSRGYGSFAGDGLGSLQNVSVGKELQLGAISSFLSAQELLKKTVEITVSASSSPVALLLVVLLLHIAS</sequence>
<accession>A0A843VEF4</accession>
<keyword evidence="2" id="KW-1185">Reference proteome</keyword>
<protein>
    <submittedName>
        <fullName evidence="1">Uncharacterized protein</fullName>
    </submittedName>
</protein>
<proteinExistence type="predicted"/>
<dbReference type="AlphaFoldDB" id="A0A843VEF4"/>
<reference evidence="1" key="1">
    <citation type="submission" date="2017-07" db="EMBL/GenBank/DDBJ databases">
        <title>Taro Niue Genome Assembly and Annotation.</title>
        <authorList>
            <person name="Atibalentja N."/>
            <person name="Keating K."/>
            <person name="Fields C.J."/>
        </authorList>
    </citation>
    <scope>NUCLEOTIDE SEQUENCE</scope>
    <source>
        <strain evidence="1">Niue_2</strain>
        <tissue evidence="1">Leaf</tissue>
    </source>
</reference>